<feature type="region of interest" description="Disordered" evidence="1">
    <location>
        <begin position="526"/>
        <end position="569"/>
    </location>
</feature>
<dbReference type="GeneID" id="98174458"/>
<evidence type="ECO:0000259" key="2">
    <source>
        <dbReference type="Pfam" id="PF06985"/>
    </source>
</evidence>
<dbReference type="RefSeq" id="XP_070915236.1">
    <property type="nucleotide sequence ID" value="XM_071059135.1"/>
</dbReference>
<dbReference type="Proteomes" id="UP001628179">
    <property type="component" value="Unassembled WGS sequence"/>
</dbReference>
<feature type="compositionally biased region" description="Basic and acidic residues" evidence="1">
    <location>
        <begin position="24"/>
        <end position="39"/>
    </location>
</feature>
<organism evidence="3 4">
    <name type="scientific">Madurella fahalii</name>
    <dbReference type="NCBI Taxonomy" id="1157608"/>
    <lineage>
        <taxon>Eukaryota</taxon>
        <taxon>Fungi</taxon>
        <taxon>Dikarya</taxon>
        <taxon>Ascomycota</taxon>
        <taxon>Pezizomycotina</taxon>
        <taxon>Sordariomycetes</taxon>
        <taxon>Sordariomycetidae</taxon>
        <taxon>Sordariales</taxon>
        <taxon>Sordariales incertae sedis</taxon>
        <taxon>Madurella</taxon>
    </lineage>
</organism>
<comment type="caution">
    <text evidence="3">The sequence shown here is derived from an EMBL/GenBank/DDBJ whole genome shotgun (WGS) entry which is preliminary data.</text>
</comment>
<reference evidence="3 4" key="1">
    <citation type="submission" date="2024-09" db="EMBL/GenBank/DDBJ databases">
        <title>Itraconazole resistance in Madurella fahalii resulting from another homologue of gene encoding cytochrome P450 14-alpha sterol demethylase (CYP51).</title>
        <authorList>
            <person name="Yoshioka I."/>
            <person name="Fahal A.H."/>
            <person name="Kaneko S."/>
            <person name="Yaguchi T."/>
        </authorList>
    </citation>
    <scope>NUCLEOTIDE SEQUENCE [LARGE SCALE GENOMIC DNA]</scope>
    <source>
        <strain evidence="3 4">IFM 68171</strain>
    </source>
</reference>
<feature type="domain" description="Heterokaryon incompatibility" evidence="2">
    <location>
        <begin position="89"/>
        <end position="248"/>
    </location>
</feature>
<evidence type="ECO:0000256" key="1">
    <source>
        <dbReference type="SAM" id="MobiDB-lite"/>
    </source>
</evidence>
<gene>
    <name evidence="3" type="ORF">MFIFM68171_03714</name>
</gene>
<evidence type="ECO:0000313" key="3">
    <source>
        <dbReference type="EMBL" id="GAB1313504.1"/>
    </source>
</evidence>
<feature type="region of interest" description="Disordered" evidence="1">
    <location>
        <begin position="417"/>
        <end position="439"/>
    </location>
</feature>
<accession>A0ABQ0G6W3</accession>
<dbReference type="PANTHER" id="PTHR24148:SF73">
    <property type="entry name" value="HET DOMAIN PROTEIN (AFU_ORTHOLOGUE AFUA_8G01020)"/>
    <property type="match status" value="1"/>
</dbReference>
<dbReference type="InterPro" id="IPR010730">
    <property type="entry name" value="HET"/>
</dbReference>
<dbReference type="EMBL" id="BAAFSV010000002">
    <property type="protein sequence ID" value="GAB1313504.1"/>
    <property type="molecule type" value="Genomic_DNA"/>
</dbReference>
<dbReference type="InterPro" id="IPR052895">
    <property type="entry name" value="HetReg/Transcr_Mod"/>
</dbReference>
<feature type="region of interest" description="Disordered" evidence="1">
    <location>
        <begin position="17"/>
        <end position="39"/>
    </location>
</feature>
<dbReference type="PANTHER" id="PTHR24148">
    <property type="entry name" value="ANKYRIN REPEAT DOMAIN-CONTAINING PROTEIN 39 HOMOLOG-RELATED"/>
    <property type="match status" value="1"/>
</dbReference>
<feature type="compositionally biased region" description="Low complexity" evidence="1">
    <location>
        <begin position="552"/>
        <end position="564"/>
    </location>
</feature>
<keyword evidence="4" id="KW-1185">Reference proteome</keyword>
<dbReference type="Pfam" id="PF06985">
    <property type="entry name" value="HET"/>
    <property type="match status" value="1"/>
</dbReference>
<protein>
    <recommendedName>
        <fullName evidence="2">Heterokaryon incompatibility domain-containing protein</fullName>
    </recommendedName>
</protein>
<proteinExistence type="predicted"/>
<evidence type="ECO:0000313" key="4">
    <source>
        <dbReference type="Proteomes" id="UP001628179"/>
    </source>
</evidence>
<name>A0ABQ0G6W3_9PEZI</name>
<dbReference type="Pfam" id="PF26639">
    <property type="entry name" value="Het-6_barrel"/>
    <property type="match status" value="1"/>
</dbReference>
<sequence length="723" mass="80822">MSQRAWDSTAKTVRKLIFGDENTQDEKHPAKPKPEDRTRNQIVTENYIYAALTSGPKSIRLLELLPGTRQDDIACILTECSLDSRVGDYDALSYVWGDATKLTPIQINGRTLMVTENLRTALLNIRKLDRSYMLWVDAVCIDQNTVQERNHQVSIMGEIYRNAARTIVWMGDNRPPFTERVYAMVDELAAEAVSRQHTGVDIELNGLSLPLLDAGHIESPLFDRFKEDFTILHLAHADWWFRAWTVQELLLASQALVMTGTFTMDWDRFSQGVDYGFAIGIWNPVLLGIMVDPIVMPYLSTRALRKRRRPSSPANPSAPTASTAADALLELLIKCRFRQASDPRDKVYALLGLLDGHASTLGIEPEYGLSTSQLYRLTARQLLLHSDHLDLLGARVPTTNKELPSWVPDWSVTASGPQPLAHDARGRPRQTHASRGTRAAPRFLGDDGDILVLEGHELTSITDLSPVLHHLYRDSSNFPIIKRGDTLLERLSALGQLFTQLTRAFWELSAVIPHLATFSDWEAFARASPTPPSQDDDDDDHGSHDDHDEGSDTPTRPGAGTPAEGGEEEQHAGYDPLAVYWQTLCAGTEAEGGRRATAGLFYAWRASLRAVFELRRWRTDSLLRPLAFVGYLMKTWHGYSRFAGLLECVYERRLGRGEDGLLALLPAAAEVGDRVVLVKGGRVPLVLRHDGERGYRFVGEAYVHGAMDGEMFVEGKCKEMRIC</sequence>